<gene>
    <name evidence="2" type="ORF">PHYSODRAFT_262491</name>
</gene>
<evidence type="ECO:0000313" key="3">
    <source>
        <dbReference type="Proteomes" id="UP000002640"/>
    </source>
</evidence>
<accession>G4ZGR1</accession>
<dbReference type="RefSeq" id="XP_009526618.1">
    <property type="nucleotide sequence ID" value="XM_009528323.1"/>
</dbReference>
<dbReference type="InParanoid" id="G4ZGR1"/>
<name>G4ZGR1_PHYSP</name>
<dbReference type="GeneID" id="20639387"/>
<proteinExistence type="predicted"/>
<dbReference type="AlphaFoldDB" id="G4ZGR1"/>
<reference evidence="2 3" key="1">
    <citation type="journal article" date="2006" name="Science">
        <title>Phytophthora genome sequences uncover evolutionary origins and mechanisms of pathogenesis.</title>
        <authorList>
            <person name="Tyler B.M."/>
            <person name="Tripathy S."/>
            <person name="Zhang X."/>
            <person name="Dehal P."/>
            <person name="Jiang R.H."/>
            <person name="Aerts A."/>
            <person name="Arredondo F.D."/>
            <person name="Baxter L."/>
            <person name="Bensasson D."/>
            <person name="Beynon J.L."/>
            <person name="Chapman J."/>
            <person name="Damasceno C.M."/>
            <person name="Dorrance A.E."/>
            <person name="Dou D."/>
            <person name="Dickerman A.W."/>
            <person name="Dubchak I.L."/>
            <person name="Garbelotto M."/>
            <person name="Gijzen M."/>
            <person name="Gordon S.G."/>
            <person name="Govers F."/>
            <person name="Grunwald N.J."/>
            <person name="Huang W."/>
            <person name="Ivors K.L."/>
            <person name="Jones R.W."/>
            <person name="Kamoun S."/>
            <person name="Krampis K."/>
            <person name="Lamour K.H."/>
            <person name="Lee M.K."/>
            <person name="McDonald W.H."/>
            <person name="Medina M."/>
            <person name="Meijer H.J."/>
            <person name="Nordberg E.K."/>
            <person name="Maclean D.J."/>
            <person name="Ospina-Giraldo M.D."/>
            <person name="Morris P.F."/>
            <person name="Phuntumart V."/>
            <person name="Putnam N.H."/>
            <person name="Rash S."/>
            <person name="Rose J.K."/>
            <person name="Sakihama Y."/>
            <person name="Salamov A.A."/>
            <person name="Savidor A."/>
            <person name="Scheuring C.F."/>
            <person name="Smith B.M."/>
            <person name="Sobral B.W."/>
            <person name="Terry A."/>
            <person name="Torto-Alalibo T.A."/>
            <person name="Win J."/>
            <person name="Xu Z."/>
            <person name="Zhang H."/>
            <person name="Grigoriev I.V."/>
            <person name="Rokhsar D.S."/>
            <person name="Boore J.L."/>
        </authorList>
    </citation>
    <scope>NUCLEOTIDE SEQUENCE [LARGE SCALE GENOMIC DNA]</scope>
    <source>
        <strain evidence="2 3">P6497</strain>
    </source>
</reference>
<keyword evidence="3" id="KW-1185">Reference proteome</keyword>
<keyword evidence="1" id="KW-0175">Coiled coil</keyword>
<protein>
    <submittedName>
        <fullName evidence="2">Uncharacterized protein</fullName>
    </submittedName>
</protein>
<organism evidence="2 3">
    <name type="scientific">Phytophthora sojae (strain P6497)</name>
    <name type="common">Soybean stem and root rot agent</name>
    <name type="synonym">Phytophthora megasperma f. sp. glycines</name>
    <dbReference type="NCBI Taxonomy" id="1094619"/>
    <lineage>
        <taxon>Eukaryota</taxon>
        <taxon>Sar</taxon>
        <taxon>Stramenopiles</taxon>
        <taxon>Oomycota</taxon>
        <taxon>Peronosporomycetes</taxon>
        <taxon>Peronosporales</taxon>
        <taxon>Peronosporaceae</taxon>
        <taxon>Phytophthora</taxon>
    </lineage>
</organism>
<dbReference type="Proteomes" id="UP000002640">
    <property type="component" value="Unassembled WGS sequence"/>
</dbReference>
<evidence type="ECO:0000313" key="2">
    <source>
        <dbReference type="EMBL" id="EGZ17560.1"/>
    </source>
</evidence>
<dbReference type="EMBL" id="JH159154">
    <property type="protein sequence ID" value="EGZ17560.1"/>
    <property type="molecule type" value="Genomic_DNA"/>
</dbReference>
<dbReference type="KEGG" id="psoj:PHYSODRAFT_262491"/>
<feature type="coiled-coil region" evidence="1">
    <location>
        <begin position="133"/>
        <end position="160"/>
    </location>
</feature>
<evidence type="ECO:0000256" key="1">
    <source>
        <dbReference type="SAM" id="Coils"/>
    </source>
</evidence>
<sequence>MRKLRVLYAGDCYSEYGHIICGRHDARQAHGLPGARTDFLERALHYRLHNLSAAWFLSYLHAIDASSSTLVYGIVDVPGTRHLPGQASDAFDTLDSGNPNESTLKFGVVGVLALCVPFVRGDCAVGSSQSKMISKATESMQSALERLRVAEARVELQQRKRCVGDNTSI</sequence>